<proteinExistence type="predicted"/>
<feature type="coiled-coil region" evidence="1">
    <location>
        <begin position="47"/>
        <end position="109"/>
    </location>
</feature>
<keyword evidence="1" id="KW-0175">Coiled coil</keyword>
<dbReference type="Gene3D" id="3.30.250.20">
    <property type="entry name" value="L1 transposable element, C-terminal domain"/>
    <property type="match status" value="1"/>
</dbReference>
<keyword evidence="5" id="KW-1185">Reference proteome</keyword>
<organism evidence="3 5">
    <name type="scientific">Phoxinus phoxinus</name>
    <name type="common">Eurasian minnow</name>
    <dbReference type="NCBI Taxonomy" id="58324"/>
    <lineage>
        <taxon>Eukaryota</taxon>
        <taxon>Metazoa</taxon>
        <taxon>Chordata</taxon>
        <taxon>Craniata</taxon>
        <taxon>Vertebrata</taxon>
        <taxon>Euteleostomi</taxon>
        <taxon>Actinopterygii</taxon>
        <taxon>Neopterygii</taxon>
        <taxon>Teleostei</taxon>
        <taxon>Ostariophysi</taxon>
        <taxon>Cypriniformes</taxon>
        <taxon>Leuciscidae</taxon>
        <taxon>Phoxininae</taxon>
        <taxon>Phoxinus</taxon>
    </lineage>
</organism>
<feature type="compositionally biased region" description="Basic and acidic residues" evidence="2">
    <location>
        <begin position="1"/>
        <end position="14"/>
    </location>
</feature>
<dbReference type="AlphaFoldDB" id="A0AAN9GVJ3"/>
<protein>
    <recommendedName>
        <fullName evidence="6">L1 transposable element RRM domain-containing protein</fullName>
    </recommendedName>
</protein>
<dbReference type="InterPro" id="IPR042566">
    <property type="entry name" value="L1_C"/>
</dbReference>
<evidence type="ECO:0008006" key="6">
    <source>
        <dbReference type="Google" id="ProtNLM"/>
    </source>
</evidence>
<dbReference type="EMBL" id="JAYKXH010000022">
    <property type="protein sequence ID" value="KAK7127797.1"/>
    <property type="molecule type" value="Genomic_DNA"/>
</dbReference>
<evidence type="ECO:0000313" key="5">
    <source>
        <dbReference type="Proteomes" id="UP001364617"/>
    </source>
</evidence>
<dbReference type="PANTHER" id="PTHR11505">
    <property type="entry name" value="L1 TRANSPOSABLE ELEMENT-RELATED"/>
    <property type="match status" value="1"/>
</dbReference>
<gene>
    <name evidence="4" type="ORF">R3I93_015427</name>
    <name evidence="3" type="ORF">R3I93_020400</name>
</gene>
<comment type="caution">
    <text evidence="3">The sequence shown here is derived from an EMBL/GenBank/DDBJ whole genome shotgun (WGS) entry which is preliminary data.</text>
</comment>
<accession>A0AAN9GVJ3</accession>
<dbReference type="Gene3D" id="1.20.5.340">
    <property type="match status" value="1"/>
</dbReference>
<evidence type="ECO:0000313" key="3">
    <source>
        <dbReference type="EMBL" id="KAK7127797.1"/>
    </source>
</evidence>
<dbReference type="InterPro" id="IPR004244">
    <property type="entry name" value="Transposase_22"/>
</dbReference>
<sequence>MTSRSKKGDQKGENDPPNTVLPAIADMLAKHEVSLMTKFQSEFNTAFSKLEERVDKFQNTLLDHQHRLSSLETFADSTSQDMKTMEAELAAISEANAKLQTKLVDLEGRSRRNNIRIVGLPENIEGAHPTAFFSQVLVEVIGDQILSSTPELDRAHRTLAPKPGPNGKARPVIIRFLKFQERELVVREARRLRGKLNYRGSQIHIFEDYSPEVAEQRSEYRAVMKQLYDLGLKPTLLFPARLFIRPETGPRRHLPSLKAAQDFIASQRQSSSGSTEIGATVN</sequence>
<feature type="region of interest" description="Disordered" evidence="2">
    <location>
        <begin position="1"/>
        <end position="20"/>
    </location>
</feature>
<dbReference type="EMBL" id="JAYKXH010000016">
    <property type="protein sequence ID" value="KAK7141262.1"/>
    <property type="molecule type" value="Genomic_DNA"/>
</dbReference>
<reference evidence="3 5" key="1">
    <citation type="submission" date="2024-02" db="EMBL/GenBank/DDBJ databases">
        <title>Chromosome-level genome assembly of the Eurasian Minnow (Phoxinus phoxinus).</title>
        <authorList>
            <person name="Oriowo T.O."/>
            <person name="Martin S."/>
            <person name="Stange M."/>
            <person name="Chrysostomakis Y."/>
            <person name="Brown T."/>
            <person name="Winkler S."/>
            <person name="Kukowka S."/>
            <person name="Myers E.W."/>
            <person name="Bohne A."/>
        </authorList>
    </citation>
    <scope>NUCLEOTIDE SEQUENCE [LARGE SCALE GENOMIC DNA]</scope>
    <source>
        <strain evidence="3">ZFMK-TIS-60720</strain>
        <tissue evidence="3">Whole Organism</tissue>
    </source>
</reference>
<evidence type="ECO:0000313" key="4">
    <source>
        <dbReference type="EMBL" id="KAK7141262.1"/>
    </source>
</evidence>
<evidence type="ECO:0000256" key="1">
    <source>
        <dbReference type="SAM" id="Coils"/>
    </source>
</evidence>
<evidence type="ECO:0000256" key="2">
    <source>
        <dbReference type="SAM" id="MobiDB-lite"/>
    </source>
</evidence>
<name>A0AAN9GVJ3_9TELE</name>
<dbReference type="Proteomes" id="UP001364617">
    <property type="component" value="Unassembled WGS sequence"/>
</dbReference>